<dbReference type="AlphaFoldDB" id="D2MQD8"/>
<dbReference type="EMBL" id="ADFR01000016">
    <property type="protein sequence ID" value="EFC05207.1"/>
    <property type="molecule type" value="Genomic_DNA"/>
</dbReference>
<keyword evidence="3" id="KW-1185">Reference proteome</keyword>
<dbReference type="RefSeq" id="WP_006627601.1">
    <property type="nucleotide sequence ID" value="NZ_ADFR01000016.1"/>
</dbReference>
<protein>
    <recommendedName>
        <fullName evidence="4">Lipoprotein</fullName>
    </recommendedName>
</protein>
<feature type="chain" id="PRO_5039491185" description="Lipoprotein" evidence="1">
    <location>
        <begin position="22"/>
        <end position="163"/>
    </location>
</feature>
<proteinExistence type="predicted"/>
<comment type="caution">
    <text evidence="2">The sequence shown here is derived from an EMBL/GenBank/DDBJ whole genome shotgun (WGS) entry which is preliminary data.</text>
</comment>
<dbReference type="eggNOG" id="ENOG50336CG">
    <property type="taxonomic scope" value="Bacteria"/>
</dbReference>
<dbReference type="STRING" id="679192.HMPREF9013_0489"/>
<evidence type="ECO:0000256" key="1">
    <source>
        <dbReference type="SAM" id="SignalP"/>
    </source>
</evidence>
<evidence type="ECO:0008006" key="4">
    <source>
        <dbReference type="Google" id="ProtNLM"/>
    </source>
</evidence>
<feature type="signal peptide" evidence="1">
    <location>
        <begin position="1"/>
        <end position="21"/>
    </location>
</feature>
<dbReference type="PROSITE" id="PS51257">
    <property type="entry name" value="PROKAR_LIPOPROTEIN"/>
    <property type="match status" value="1"/>
</dbReference>
<sequence length="163" mass="19043">MRKKISWLVGLMLISCLQACYKDETTNLKMESYKLHYNMVESHTNFKQKSTFFSISSEMVKKNHGYVYYIFIDQAKVEMNQVVVMVVENDIPYQQNPKMMPSSGIFDRPSSLIPHQINKERGYVKGIVLSGESKEKKIKVEVLVEFKDHSGEVQREFIHLDIQ</sequence>
<accession>D2MQD8</accession>
<dbReference type="Proteomes" id="UP000005017">
    <property type="component" value="Unassembled WGS sequence"/>
</dbReference>
<gene>
    <name evidence="2" type="ORF">HMPREF9013_0489</name>
</gene>
<keyword evidence="1" id="KW-0732">Signal</keyword>
<organism evidence="2 3">
    <name type="scientific">Bulleidia extructa W1219</name>
    <dbReference type="NCBI Taxonomy" id="679192"/>
    <lineage>
        <taxon>Bacteria</taxon>
        <taxon>Bacillati</taxon>
        <taxon>Bacillota</taxon>
        <taxon>Erysipelotrichia</taxon>
        <taxon>Erysipelotrichales</taxon>
        <taxon>Erysipelotrichaceae</taxon>
        <taxon>Bulleidia</taxon>
    </lineage>
</organism>
<dbReference type="OrthoDB" id="1647996at2"/>
<evidence type="ECO:0000313" key="3">
    <source>
        <dbReference type="Proteomes" id="UP000005017"/>
    </source>
</evidence>
<evidence type="ECO:0000313" key="2">
    <source>
        <dbReference type="EMBL" id="EFC05207.1"/>
    </source>
</evidence>
<name>D2MQD8_9FIRM</name>
<reference evidence="3" key="1">
    <citation type="submission" date="2009-12" db="EMBL/GenBank/DDBJ databases">
        <title>Sequence of Clostridiales genomosp. BVAB3 str. UPII9-5.</title>
        <authorList>
            <person name="Madupu R."/>
            <person name="Durkin A.S."/>
            <person name="Torralba M."/>
            <person name="Methe B."/>
            <person name="Sutton G.G."/>
            <person name="Strausberg R.L."/>
            <person name="Nelson K.E."/>
        </authorList>
    </citation>
    <scope>NUCLEOTIDE SEQUENCE [LARGE SCALE GENOMIC DNA]</scope>
    <source>
        <strain evidence="3">W1219</strain>
    </source>
</reference>